<dbReference type="GO" id="GO:0005794">
    <property type="term" value="C:Golgi apparatus"/>
    <property type="evidence" value="ECO:0007669"/>
    <property type="project" value="TreeGrafter"/>
</dbReference>
<accession>A0AAE1EKQ1</accession>
<evidence type="ECO:0000256" key="9">
    <source>
        <dbReference type="ARBA" id="ARBA00023136"/>
    </source>
</evidence>
<evidence type="ECO:0000256" key="1">
    <source>
        <dbReference type="ARBA" id="ARBA00004606"/>
    </source>
</evidence>
<dbReference type="InterPro" id="IPR029044">
    <property type="entry name" value="Nucleotide-diphossugar_trans"/>
</dbReference>
<dbReference type="EMBL" id="JAWQEG010007195">
    <property type="protein sequence ID" value="KAK3852896.1"/>
    <property type="molecule type" value="Genomic_DNA"/>
</dbReference>
<keyword evidence="8" id="KW-1133">Transmembrane helix</keyword>
<dbReference type="InterPro" id="IPR027995">
    <property type="entry name" value="Galactosyl_T_N"/>
</dbReference>
<keyword evidence="15" id="KW-1185">Reference proteome</keyword>
<feature type="compositionally biased region" description="Basic and acidic residues" evidence="11">
    <location>
        <begin position="127"/>
        <end position="138"/>
    </location>
</feature>
<organism evidence="14 15">
    <name type="scientific">Petrolisthes cinctipes</name>
    <name type="common">Flat porcelain crab</name>
    <dbReference type="NCBI Taxonomy" id="88211"/>
    <lineage>
        <taxon>Eukaryota</taxon>
        <taxon>Metazoa</taxon>
        <taxon>Ecdysozoa</taxon>
        <taxon>Arthropoda</taxon>
        <taxon>Crustacea</taxon>
        <taxon>Multicrustacea</taxon>
        <taxon>Malacostraca</taxon>
        <taxon>Eumalacostraca</taxon>
        <taxon>Eucarida</taxon>
        <taxon>Decapoda</taxon>
        <taxon>Pleocyemata</taxon>
        <taxon>Anomura</taxon>
        <taxon>Galatheoidea</taxon>
        <taxon>Porcellanidae</taxon>
        <taxon>Petrolisthes</taxon>
    </lineage>
</organism>
<comment type="similarity">
    <text evidence="3">Belongs to the glycosyltransferase 7 family.</text>
</comment>
<dbReference type="GO" id="GO:0005975">
    <property type="term" value="P:carbohydrate metabolic process"/>
    <property type="evidence" value="ECO:0007669"/>
    <property type="project" value="InterPro"/>
</dbReference>
<feature type="domain" description="Galactosyltransferase C-terminal" evidence="12">
    <location>
        <begin position="188"/>
        <end position="240"/>
    </location>
</feature>
<protein>
    <recommendedName>
        <fullName evidence="16">Beta-1,4-N-acetylgalactosaminyltransferase bre-4</fullName>
    </recommendedName>
</protein>
<evidence type="ECO:0000256" key="2">
    <source>
        <dbReference type="ARBA" id="ARBA00004922"/>
    </source>
</evidence>
<dbReference type="InterPro" id="IPR003859">
    <property type="entry name" value="Galactosyl_T"/>
</dbReference>
<comment type="subcellular location">
    <subcellularLocation>
        <location evidence="1">Membrane</location>
        <topology evidence="1">Single-pass type II membrane protein</topology>
    </subcellularLocation>
</comment>
<keyword evidence="10" id="KW-0325">Glycoprotein</keyword>
<dbReference type="Gene3D" id="3.90.550.10">
    <property type="entry name" value="Spore Coat Polysaccharide Biosynthesis Protein SpsA, Chain A"/>
    <property type="match status" value="2"/>
</dbReference>
<comment type="caution">
    <text evidence="14">The sequence shown here is derived from an EMBL/GenBank/DDBJ whole genome shotgun (WGS) entry which is preliminary data.</text>
</comment>
<comment type="pathway">
    <text evidence="2">Protein modification; protein glycosylation.</text>
</comment>
<dbReference type="PANTHER" id="PTHR19300:SF57">
    <property type="entry name" value="BETA-1,4-N-ACETYLGALACTOSAMINYLTRANSFERASE"/>
    <property type="match status" value="1"/>
</dbReference>
<evidence type="ECO:0000313" key="15">
    <source>
        <dbReference type="Proteomes" id="UP001286313"/>
    </source>
</evidence>
<feature type="domain" description="Galactosyltransferase N-terminal" evidence="13">
    <location>
        <begin position="51"/>
        <end position="96"/>
    </location>
</feature>
<evidence type="ECO:0000256" key="7">
    <source>
        <dbReference type="ARBA" id="ARBA00022968"/>
    </source>
</evidence>
<evidence type="ECO:0000256" key="6">
    <source>
        <dbReference type="ARBA" id="ARBA00022692"/>
    </source>
</evidence>
<evidence type="ECO:0000256" key="11">
    <source>
        <dbReference type="SAM" id="MobiDB-lite"/>
    </source>
</evidence>
<proteinExistence type="inferred from homology"/>
<feature type="domain" description="Galactosyltransferase N-terminal" evidence="13">
    <location>
        <begin position="137"/>
        <end position="184"/>
    </location>
</feature>
<keyword evidence="5" id="KW-0808">Transferase</keyword>
<evidence type="ECO:0000313" key="14">
    <source>
        <dbReference type="EMBL" id="KAK3852896.1"/>
    </source>
</evidence>
<evidence type="ECO:0000256" key="10">
    <source>
        <dbReference type="ARBA" id="ARBA00023180"/>
    </source>
</evidence>
<sequence>MPSIVSQLTGQNRRRFREKWKRRGRGRELITVRSINNNFWTNLEVVLRCLFVLPFLLIWRQQLDYTIFVVEQSNNRRKFNRGMLMNVGAQEALRQYPSIVLSTHTPHTSPHLPTPPHTSHTSSHLISHTDNRRKFNRDNRRKFNRGMLMNVGAQEALRQYPFNCFIFHDVDLLPENDRNLYTCSDQPRHMSVAVDVFKYKLPYEDIFGGVSAMSVSQFQAVNGFSNKFWGWGGEDDDMHTPVLITLATSSLVMRPL</sequence>
<dbReference type="PRINTS" id="PR02050">
    <property type="entry name" value="B14GALTRFASE"/>
</dbReference>
<dbReference type="Pfam" id="PF13733">
    <property type="entry name" value="Glyco_transf_7N"/>
    <property type="match status" value="2"/>
</dbReference>
<reference evidence="14" key="1">
    <citation type="submission" date="2023-10" db="EMBL/GenBank/DDBJ databases">
        <title>Genome assemblies of two species of porcelain crab, Petrolisthes cinctipes and Petrolisthes manimaculis (Anomura: Porcellanidae).</title>
        <authorList>
            <person name="Angst P."/>
        </authorList>
    </citation>
    <scope>NUCLEOTIDE SEQUENCE</scope>
    <source>
        <strain evidence="14">PB745_01</strain>
        <tissue evidence="14">Gill</tissue>
    </source>
</reference>
<evidence type="ECO:0000256" key="8">
    <source>
        <dbReference type="ARBA" id="ARBA00022989"/>
    </source>
</evidence>
<dbReference type="GO" id="GO:0016020">
    <property type="term" value="C:membrane"/>
    <property type="evidence" value="ECO:0007669"/>
    <property type="project" value="UniProtKB-SubCell"/>
</dbReference>
<evidence type="ECO:0000259" key="13">
    <source>
        <dbReference type="Pfam" id="PF13733"/>
    </source>
</evidence>
<evidence type="ECO:0008006" key="16">
    <source>
        <dbReference type="Google" id="ProtNLM"/>
    </source>
</evidence>
<evidence type="ECO:0000256" key="3">
    <source>
        <dbReference type="ARBA" id="ARBA00005735"/>
    </source>
</evidence>
<dbReference type="Pfam" id="PF02709">
    <property type="entry name" value="Glyco_transf_7C"/>
    <property type="match status" value="1"/>
</dbReference>
<dbReference type="SUPFAM" id="SSF53448">
    <property type="entry name" value="Nucleotide-diphospho-sugar transferases"/>
    <property type="match status" value="1"/>
</dbReference>
<dbReference type="GO" id="GO:0033842">
    <property type="term" value="F:N-acetyl-beta-glucosaminyl-derivative 4-beta-N-acetylgalactosaminyltransferase activity"/>
    <property type="evidence" value="ECO:0007669"/>
    <property type="project" value="TreeGrafter"/>
</dbReference>
<keyword evidence="7" id="KW-0735">Signal-anchor</keyword>
<dbReference type="Proteomes" id="UP001286313">
    <property type="component" value="Unassembled WGS sequence"/>
</dbReference>
<evidence type="ECO:0000256" key="4">
    <source>
        <dbReference type="ARBA" id="ARBA00022676"/>
    </source>
</evidence>
<keyword evidence="6" id="KW-0812">Transmembrane</keyword>
<dbReference type="AlphaFoldDB" id="A0AAE1EKQ1"/>
<keyword evidence="4" id="KW-0328">Glycosyltransferase</keyword>
<dbReference type="GO" id="GO:0006688">
    <property type="term" value="P:glycosphingolipid biosynthetic process"/>
    <property type="evidence" value="ECO:0007669"/>
    <property type="project" value="TreeGrafter"/>
</dbReference>
<name>A0AAE1EKQ1_PETCI</name>
<keyword evidence="9" id="KW-0472">Membrane</keyword>
<feature type="compositionally biased region" description="Low complexity" evidence="11">
    <location>
        <begin position="104"/>
        <end position="126"/>
    </location>
</feature>
<gene>
    <name evidence="14" type="ORF">Pcinc_040530</name>
</gene>
<dbReference type="InterPro" id="IPR027791">
    <property type="entry name" value="Galactosyl_T_C"/>
</dbReference>
<evidence type="ECO:0000256" key="5">
    <source>
        <dbReference type="ARBA" id="ARBA00022679"/>
    </source>
</evidence>
<feature type="region of interest" description="Disordered" evidence="11">
    <location>
        <begin position="104"/>
        <end position="139"/>
    </location>
</feature>
<evidence type="ECO:0000259" key="12">
    <source>
        <dbReference type="Pfam" id="PF02709"/>
    </source>
</evidence>
<dbReference type="GO" id="GO:0008378">
    <property type="term" value="F:galactosyltransferase activity"/>
    <property type="evidence" value="ECO:0007669"/>
    <property type="project" value="TreeGrafter"/>
</dbReference>
<dbReference type="PANTHER" id="PTHR19300">
    <property type="entry name" value="BETA-1,4-GALACTOSYLTRANSFERASE"/>
    <property type="match status" value="1"/>
</dbReference>